<evidence type="ECO:0000313" key="2">
    <source>
        <dbReference type="Proteomes" id="UP000492821"/>
    </source>
</evidence>
<keyword evidence="1" id="KW-0812">Transmembrane</keyword>
<evidence type="ECO:0000256" key="1">
    <source>
        <dbReference type="SAM" id="Phobius"/>
    </source>
</evidence>
<keyword evidence="1" id="KW-1133">Transmembrane helix</keyword>
<proteinExistence type="predicted"/>
<organism evidence="2 3">
    <name type="scientific">Panagrellus redivivus</name>
    <name type="common">Microworm</name>
    <dbReference type="NCBI Taxonomy" id="6233"/>
    <lineage>
        <taxon>Eukaryota</taxon>
        <taxon>Metazoa</taxon>
        <taxon>Ecdysozoa</taxon>
        <taxon>Nematoda</taxon>
        <taxon>Chromadorea</taxon>
        <taxon>Rhabditida</taxon>
        <taxon>Tylenchina</taxon>
        <taxon>Panagrolaimomorpha</taxon>
        <taxon>Panagrolaimoidea</taxon>
        <taxon>Panagrolaimidae</taxon>
        <taxon>Panagrellus</taxon>
    </lineage>
</organism>
<dbReference type="Proteomes" id="UP000492821">
    <property type="component" value="Unassembled WGS sequence"/>
</dbReference>
<name>A0A7E4VSL5_PANRE</name>
<keyword evidence="1" id="KW-0472">Membrane</keyword>
<reference evidence="3" key="2">
    <citation type="submission" date="2020-10" db="UniProtKB">
        <authorList>
            <consortium name="WormBaseParasite"/>
        </authorList>
    </citation>
    <scope>IDENTIFICATION</scope>
</reference>
<dbReference type="AlphaFoldDB" id="A0A7E4VSL5"/>
<dbReference type="WBParaSite" id="Pan_g23683.t1">
    <property type="protein sequence ID" value="Pan_g23683.t1"/>
    <property type="gene ID" value="Pan_g23683"/>
</dbReference>
<protein>
    <submittedName>
        <fullName evidence="3">Uncharacterized protein</fullName>
    </submittedName>
</protein>
<accession>A0A7E4VSL5</accession>
<reference evidence="2" key="1">
    <citation type="journal article" date="2013" name="Genetics">
        <title>The draft genome and transcriptome of Panagrellus redivivus are shaped by the harsh demands of a free-living lifestyle.</title>
        <authorList>
            <person name="Srinivasan J."/>
            <person name="Dillman A.R."/>
            <person name="Macchietto M.G."/>
            <person name="Heikkinen L."/>
            <person name="Lakso M."/>
            <person name="Fracchia K.M."/>
            <person name="Antoshechkin I."/>
            <person name="Mortazavi A."/>
            <person name="Wong G."/>
            <person name="Sternberg P.W."/>
        </authorList>
    </citation>
    <scope>NUCLEOTIDE SEQUENCE [LARGE SCALE GENOMIC DNA]</scope>
    <source>
        <strain evidence="2">MT8872</strain>
    </source>
</reference>
<evidence type="ECO:0000313" key="3">
    <source>
        <dbReference type="WBParaSite" id="Pan_g23683.t1"/>
    </source>
</evidence>
<sequence length="273" mass="32418">MLPYAFRKRLVTLAPTRIVDEFNQLCKNDNIQAYDHVFITDNIKVFKWASKDTFLFRVFKFLHQFAILRFFLDGSNHTNPMWEAVVHVRDIRRSKQNIYVDETLVLYCNSISGYDYVIPYIRGPYTRLILHGNIRWDQVMQLIHPGVTRVRINATIQMPIQYYDVFAEFIAKHFHGFNSCFVMFNTPIITYQLRERLREVCERLNHLYEFIGGPKERISISYRYNDPCYFVVLSLLSVWNILVLSYIIDSIVVVICAMHYTETLTALLETTLR</sequence>
<feature type="transmembrane region" description="Helical" evidence="1">
    <location>
        <begin position="227"/>
        <end position="248"/>
    </location>
</feature>
<keyword evidence="2" id="KW-1185">Reference proteome</keyword>